<evidence type="ECO:0000256" key="1">
    <source>
        <dbReference type="SAM" id="MobiDB-lite"/>
    </source>
</evidence>
<reference evidence="2 3" key="1">
    <citation type="journal article" date="2011" name="J. Gen. Appl. Microbiol.">
        <title>Draft genome sequencing of the enigmatic yeast Saitoella complicata.</title>
        <authorList>
            <person name="Nishida H."/>
            <person name="Hamamoto M."/>
            <person name="Sugiyama J."/>
        </authorList>
    </citation>
    <scope>NUCLEOTIDE SEQUENCE [LARGE SCALE GENOMIC DNA]</scope>
    <source>
        <strain evidence="2 3">NRRL Y-17804</strain>
    </source>
</reference>
<organism evidence="2 3">
    <name type="scientific">Saitoella complicata (strain BCRC 22490 / CBS 7301 / JCM 7358 / NBRC 10748 / NRRL Y-17804)</name>
    <dbReference type="NCBI Taxonomy" id="698492"/>
    <lineage>
        <taxon>Eukaryota</taxon>
        <taxon>Fungi</taxon>
        <taxon>Dikarya</taxon>
        <taxon>Ascomycota</taxon>
        <taxon>Taphrinomycotina</taxon>
        <taxon>Taphrinomycotina incertae sedis</taxon>
        <taxon>Saitoella</taxon>
    </lineage>
</organism>
<reference evidence="2 3" key="3">
    <citation type="journal article" date="2015" name="Genome Announc.">
        <title>Draft Genome Sequence of the Archiascomycetous Yeast Saitoella complicata.</title>
        <authorList>
            <person name="Yamauchi K."/>
            <person name="Kondo S."/>
            <person name="Hamamoto M."/>
            <person name="Takahashi Y."/>
            <person name="Ogura Y."/>
            <person name="Hayashi T."/>
            <person name="Nishida H."/>
        </authorList>
    </citation>
    <scope>NUCLEOTIDE SEQUENCE [LARGE SCALE GENOMIC DNA]</scope>
    <source>
        <strain evidence="2 3">NRRL Y-17804</strain>
    </source>
</reference>
<reference evidence="2 3" key="2">
    <citation type="journal article" date="2014" name="J. Gen. Appl. Microbiol.">
        <title>The early diverging ascomycetous budding yeast Saitoella complicata has three histone deacetylases belonging to the Clr6, Hos2, and Rpd3 lineages.</title>
        <authorList>
            <person name="Nishida H."/>
            <person name="Matsumoto T."/>
            <person name="Kondo S."/>
            <person name="Hamamoto M."/>
            <person name="Yoshikawa H."/>
        </authorList>
    </citation>
    <scope>NUCLEOTIDE SEQUENCE [LARGE SCALE GENOMIC DNA]</scope>
    <source>
        <strain evidence="2 3">NRRL Y-17804</strain>
    </source>
</reference>
<sequence>MRLAHSQECRGSNSLPRYSAAPLSSHVDRPHLLSDAPIVHKPGLFHRRTKGRSLCFLKPKHSHEPGFSWAGFKFTLSSSLKEKDSPFFCCSHR</sequence>
<evidence type="ECO:0000313" key="3">
    <source>
        <dbReference type="Proteomes" id="UP000033140"/>
    </source>
</evidence>
<evidence type="ECO:0000313" key="2">
    <source>
        <dbReference type="EMBL" id="GAO52075.1"/>
    </source>
</evidence>
<protein>
    <submittedName>
        <fullName evidence="2">Uncharacterized protein</fullName>
    </submittedName>
</protein>
<comment type="caution">
    <text evidence="2">The sequence shown here is derived from an EMBL/GenBank/DDBJ whole genome shotgun (WGS) entry which is preliminary data.</text>
</comment>
<accession>A0A0E9NRM4</accession>
<keyword evidence="3" id="KW-1185">Reference proteome</keyword>
<feature type="region of interest" description="Disordered" evidence="1">
    <location>
        <begin position="1"/>
        <end position="22"/>
    </location>
</feature>
<name>A0A0E9NRM4_SAICN</name>
<dbReference type="Proteomes" id="UP000033140">
    <property type="component" value="Unassembled WGS sequence"/>
</dbReference>
<proteinExistence type="predicted"/>
<dbReference type="AlphaFoldDB" id="A0A0E9NRM4"/>
<dbReference type="EMBL" id="BACD03000059">
    <property type="protein sequence ID" value="GAO52075.1"/>
    <property type="molecule type" value="Genomic_DNA"/>
</dbReference>
<gene>
    <name evidence="2" type="ORF">G7K_6161-t1</name>
</gene>